<keyword evidence="2" id="KW-1185">Reference proteome</keyword>
<proteinExistence type="predicted"/>
<gene>
    <name evidence="1" type="ORF">MANES_12G107700v8</name>
</gene>
<evidence type="ECO:0000313" key="2">
    <source>
        <dbReference type="Proteomes" id="UP000091857"/>
    </source>
</evidence>
<dbReference type="EMBL" id="CM004398">
    <property type="protein sequence ID" value="KAG8642656.1"/>
    <property type="molecule type" value="Genomic_DNA"/>
</dbReference>
<name>A0ACB7GVE1_MANES</name>
<dbReference type="Proteomes" id="UP000091857">
    <property type="component" value="Chromosome 12"/>
</dbReference>
<comment type="caution">
    <text evidence="1">The sequence shown here is derived from an EMBL/GenBank/DDBJ whole genome shotgun (WGS) entry which is preliminary data.</text>
</comment>
<sequence>MALPISLSSLFFLFFTLSSAKDMSIISYNIDHHPKSWRSDYQVMNMQLLGEREMRFEIFKYNLRFIDEHNSKNHSYEVGLTRFADITNEEYRAMFLGTKSDPKRRLMKSRNPSRRYAFRAGDELPESVDWRKQGAVNPIKDQGSCGSCWAFSTIATAEGINKIVTGELISPSEQELLDCDRVIDAGCSGGLMDNAFQAHVIQGPYIQVTFLFLLNHLNDKAVSIDGFEDVTPFDEKALQKAVANQPVSVAIEASGMGLQFYKSNGYFRIQRNVFNTNTGKCGIAMESSYPIKNTQKPGGSSEASEKINRA</sequence>
<protein>
    <submittedName>
        <fullName evidence="1">Uncharacterized protein</fullName>
    </submittedName>
</protein>
<accession>A0ACB7GVE1</accession>
<organism evidence="1 2">
    <name type="scientific">Manihot esculenta</name>
    <name type="common">Cassava</name>
    <name type="synonym">Jatropha manihot</name>
    <dbReference type="NCBI Taxonomy" id="3983"/>
    <lineage>
        <taxon>Eukaryota</taxon>
        <taxon>Viridiplantae</taxon>
        <taxon>Streptophyta</taxon>
        <taxon>Embryophyta</taxon>
        <taxon>Tracheophyta</taxon>
        <taxon>Spermatophyta</taxon>
        <taxon>Magnoliopsida</taxon>
        <taxon>eudicotyledons</taxon>
        <taxon>Gunneridae</taxon>
        <taxon>Pentapetalae</taxon>
        <taxon>rosids</taxon>
        <taxon>fabids</taxon>
        <taxon>Malpighiales</taxon>
        <taxon>Euphorbiaceae</taxon>
        <taxon>Crotonoideae</taxon>
        <taxon>Manihoteae</taxon>
        <taxon>Manihot</taxon>
    </lineage>
</organism>
<reference evidence="2" key="1">
    <citation type="journal article" date="2016" name="Nat. Biotechnol.">
        <title>Sequencing wild and cultivated cassava and related species reveals extensive interspecific hybridization and genetic diversity.</title>
        <authorList>
            <person name="Bredeson J.V."/>
            <person name="Lyons J.B."/>
            <person name="Prochnik S.E."/>
            <person name="Wu G.A."/>
            <person name="Ha C.M."/>
            <person name="Edsinger-Gonzales E."/>
            <person name="Grimwood J."/>
            <person name="Schmutz J."/>
            <person name="Rabbi I.Y."/>
            <person name="Egesi C."/>
            <person name="Nauluvula P."/>
            <person name="Lebot V."/>
            <person name="Ndunguru J."/>
            <person name="Mkamilo G."/>
            <person name="Bart R.S."/>
            <person name="Setter T.L."/>
            <person name="Gleadow R.M."/>
            <person name="Kulakow P."/>
            <person name="Ferguson M.E."/>
            <person name="Rounsley S."/>
            <person name="Rokhsar D.S."/>
        </authorList>
    </citation>
    <scope>NUCLEOTIDE SEQUENCE [LARGE SCALE GENOMIC DNA]</scope>
    <source>
        <strain evidence="2">cv. AM560-2</strain>
    </source>
</reference>
<evidence type="ECO:0000313" key="1">
    <source>
        <dbReference type="EMBL" id="KAG8642656.1"/>
    </source>
</evidence>